<proteinExistence type="predicted"/>
<reference evidence="1" key="1">
    <citation type="journal article" date="2021" name="Proc. Natl. Acad. Sci. U.S.A.">
        <title>A Catalog of Tens of Thousands of Viruses from Human Metagenomes Reveals Hidden Associations with Chronic Diseases.</title>
        <authorList>
            <person name="Tisza M.J."/>
            <person name="Buck C.B."/>
        </authorList>
    </citation>
    <scope>NUCLEOTIDE SEQUENCE</scope>
    <source>
        <strain evidence="1">CtBM815</strain>
    </source>
</reference>
<dbReference type="GO" id="GO:0003677">
    <property type="term" value="F:DNA binding"/>
    <property type="evidence" value="ECO:0007669"/>
    <property type="project" value="UniProtKB-KW"/>
</dbReference>
<evidence type="ECO:0000313" key="1">
    <source>
        <dbReference type="EMBL" id="DAE31630.1"/>
    </source>
</evidence>
<keyword evidence="1" id="KW-0238">DNA-binding</keyword>
<accession>A0A8S5RJQ6</accession>
<name>A0A8S5RJQ6_9VIRU</name>
<sequence>MKDSNRNKYINVITHNWAFGGLTMFDFCAKAPIAIATIMSYRYYNGEFTTKDDIMMNNILNPEEAKR</sequence>
<dbReference type="EMBL" id="BK059109">
    <property type="protein sequence ID" value="DAE31630.1"/>
    <property type="molecule type" value="Genomic_DNA"/>
</dbReference>
<organism evidence="1">
    <name type="scientific">virus sp. ctBM815</name>
    <dbReference type="NCBI Taxonomy" id="2825806"/>
    <lineage>
        <taxon>Viruses</taxon>
    </lineage>
</organism>
<protein>
    <submittedName>
        <fullName evidence="1">Copper outer membrane regulator/DNA Complex, DNA-binding complex, epoxide sensing.8A</fullName>
    </submittedName>
</protein>